<dbReference type="EMBL" id="VFLP01000092">
    <property type="protein sequence ID" value="TRX88296.1"/>
    <property type="molecule type" value="Genomic_DNA"/>
</dbReference>
<organism evidence="1 2">
    <name type="scientific">Xylaria flabelliformis</name>
    <dbReference type="NCBI Taxonomy" id="2512241"/>
    <lineage>
        <taxon>Eukaryota</taxon>
        <taxon>Fungi</taxon>
        <taxon>Dikarya</taxon>
        <taxon>Ascomycota</taxon>
        <taxon>Pezizomycotina</taxon>
        <taxon>Sordariomycetes</taxon>
        <taxon>Xylariomycetidae</taxon>
        <taxon>Xylariales</taxon>
        <taxon>Xylariaceae</taxon>
        <taxon>Xylaria</taxon>
    </lineage>
</organism>
<protein>
    <submittedName>
        <fullName evidence="1">Uncharacterized protein</fullName>
    </submittedName>
</protein>
<evidence type="ECO:0000313" key="2">
    <source>
        <dbReference type="Proteomes" id="UP000319160"/>
    </source>
</evidence>
<proteinExistence type="predicted"/>
<comment type="caution">
    <text evidence="1">The sequence shown here is derived from an EMBL/GenBank/DDBJ whole genome shotgun (WGS) entry which is preliminary data.</text>
</comment>
<dbReference type="OrthoDB" id="4521980at2759"/>
<gene>
    <name evidence="1" type="ORF">FHL15_010800</name>
</gene>
<name>A0A553HK20_9PEZI</name>
<keyword evidence="2" id="KW-1185">Reference proteome</keyword>
<sequence length="198" mass="22401">MFTTTRASYYPHLMAAVPDQRGGQPQTRAQASDLRRLIPFERPQSSPWVVPLPEGAVSKLLLGFRGSSQDDRYFVYADGPSGDGEAVVHIHRSWTGYALADITIKLPCGRDGQPDPEGDGAKITKITYEASQKRWDYEMIGLANLDTAKGFAMHVCGDWVFDIRFPKPIWNDVDARFRKATRDFMTYLEALEEEQKNR</sequence>
<dbReference type="STRING" id="2512241.A0A553HK20"/>
<dbReference type="Proteomes" id="UP000319160">
    <property type="component" value="Unassembled WGS sequence"/>
</dbReference>
<reference evidence="2" key="1">
    <citation type="submission" date="2019-06" db="EMBL/GenBank/DDBJ databases">
        <title>Draft genome sequence of the griseofulvin-producing fungus Xylaria cubensis strain G536.</title>
        <authorList>
            <person name="Mead M.E."/>
            <person name="Raja H.A."/>
            <person name="Steenwyk J.L."/>
            <person name="Knowles S.L."/>
            <person name="Oberlies N.H."/>
            <person name="Rokas A."/>
        </authorList>
    </citation>
    <scope>NUCLEOTIDE SEQUENCE [LARGE SCALE GENOMIC DNA]</scope>
    <source>
        <strain evidence="2">G536</strain>
    </source>
</reference>
<dbReference type="AlphaFoldDB" id="A0A553HK20"/>
<accession>A0A553HK20</accession>
<evidence type="ECO:0000313" key="1">
    <source>
        <dbReference type="EMBL" id="TRX88296.1"/>
    </source>
</evidence>